<evidence type="ECO:0000313" key="1">
    <source>
        <dbReference type="EMBL" id="RVX18231.1"/>
    </source>
</evidence>
<dbReference type="EMBL" id="QGNW01000011">
    <property type="protein sequence ID" value="RVX18231.1"/>
    <property type="molecule type" value="Genomic_DNA"/>
</dbReference>
<evidence type="ECO:0000313" key="2">
    <source>
        <dbReference type="Proteomes" id="UP000288805"/>
    </source>
</evidence>
<protein>
    <recommendedName>
        <fullName evidence="3">GAG-pre-integrase domain-containing protein</fullName>
    </recommendedName>
</protein>
<sequence>MQAMVVSPTLKNSKTWFFDTGATHHLAQDIETLFDVQAYKENEQVIVGNVSPKVLSCQSQVSRQVLLQGKLKNGLYEFPHLTDDDLVVFYTPTMSNITSSIWHSRLGHPIDDILTKTLDSCNIAY</sequence>
<dbReference type="AlphaFoldDB" id="A0A438KAL0"/>
<evidence type="ECO:0008006" key="3">
    <source>
        <dbReference type="Google" id="ProtNLM"/>
    </source>
</evidence>
<name>A0A438KAL0_VITVI</name>
<proteinExistence type="predicted"/>
<gene>
    <name evidence="1" type="ORF">CK203_006327</name>
</gene>
<accession>A0A438KAL0</accession>
<organism evidence="1 2">
    <name type="scientific">Vitis vinifera</name>
    <name type="common">Grape</name>
    <dbReference type="NCBI Taxonomy" id="29760"/>
    <lineage>
        <taxon>Eukaryota</taxon>
        <taxon>Viridiplantae</taxon>
        <taxon>Streptophyta</taxon>
        <taxon>Embryophyta</taxon>
        <taxon>Tracheophyta</taxon>
        <taxon>Spermatophyta</taxon>
        <taxon>Magnoliopsida</taxon>
        <taxon>eudicotyledons</taxon>
        <taxon>Gunneridae</taxon>
        <taxon>Pentapetalae</taxon>
        <taxon>rosids</taxon>
        <taxon>Vitales</taxon>
        <taxon>Vitaceae</taxon>
        <taxon>Viteae</taxon>
        <taxon>Vitis</taxon>
    </lineage>
</organism>
<reference evidence="1 2" key="1">
    <citation type="journal article" date="2018" name="PLoS Genet.">
        <title>Population sequencing reveals clonal diversity and ancestral inbreeding in the grapevine cultivar Chardonnay.</title>
        <authorList>
            <person name="Roach M.J."/>
            <person name="Johnson D.L."/>
            <person name="Bohlmann J."/>
            <person name="van Vuuren H.J."/>
            <person name="Jones S.J."/>
            <person name="Pretorius I.S."/>
            <person name="Schmidt S.A."/>
            <person name="Borneman A.R."/>
        </authorList>
    </citation>
    <scope>NUCLEOTIDE SEQUENCE [LARGE SCALE GENOMIC DNA]</scope>
    <source>
        <strain evidence="2">cv. Chardonnay</strain>
        <tissue evidence="1">Leaf</tissue>
    </source>
</reference>
<comment type="caution">
    <text evidence="1">The sequence shown here is derived from an EMBL/GenBank/DDBJ whole genome shotgun (WGS) entry which is preliminary data.</text>
</comment>
<dbReference type="Proteomes" id="UP000288805">
    <property type="component" value="Unassembled WGS sequence"/>
</dbReference>